<gene>
    <name evidence="3" type="ORF">PSU4_30690</name>
</gene>
<organism evidence="3 4">
    <name type="scientific">Pseudonocardia sulfidoxydans NBRC 16205</name>
    <dbReference type="NCBI Taxonomy" id="1223511"/>
    <lineage>
        <taxon>Bacteria</taxon>
        <taxon>Bacillati</taxon>
        <taxon>Actinomycetota</taxon>
        <taxon>Actinomycetes</taxon>
        <taxon>Pseudonocardiales</taxon>
        <taxon>Pseudonocardiaceae</taxon>
        <taxon>Pseudonocardia</taxon>
    </lineage>
</organism>
<evidence type="ECO:0000313" key="3">
    <source>
        <dbReference type="EMBL" id="GEL24115.1"/>
    </source>
</evidence>
<evidence type="ECO:0000256" key="2">
    <source>
        <dbReference type="SAM" id="Phobius"/>
    </source>
</evidence>
<dbReference type="AlphaFoldDB" id="A0A511DH42"/>
<feature type="region of interest" description="Disordered" evidence="1">
    <location>
        <begin position="167"/>
        <end position="211"/>
    </location>
</feature>
<protein>
    <submittedName>
        <fullName evidence="3">Uncharacterized protein</fullName>
    </submittedName>
</protein>
<evidence type="ECO:0000313" key="4">
    <source>
        <dbReference type="Proteomes" id="UP000321685"/>
    </source>
</evidence>
<keyword evidence="4" id="KW-1185">Reference proteome</keyword>
<keyword evidence="2" id="KW-0472">Membrane</keyword>
<dbReference type="EMBL" id="BJVJ01000028">
    <property type="protein sequence ID" value="GEL24115.1"/>
    <property type="molecule type" value="Genomic_DNA"/>
</dbReference>
<accession>A0A511DH42</accession>
<feature type="compositionally biased region" description="Basic and acidic residues" evidence="1">
    <location>
        <begin position="45"/>
        <end position="73"/>
    </location>
</feature>
<feature type="transmembrane region" description="Helical" evidence="2">
    <location>
        <begin position="80"/>
        <end position="101"/>
    </location>
</feature>
<keyword evidence="2" id="KW-0812">Transmembrane</keyword>
<keyword evidence="2" id="KW-1133">Transmembrane helix</keyword>
<comment type="caution">
    <text evidence="3">The sequence shown here is derived from an EMBL/GenBank/DDBJ whole genome shotgun (WGS) entry which is preliminary data.</text>
</comment>
<name>A0A511DH42_9PSEU</name>
<sequence length="211" mass="21743">MSEGTPGGERPDASGDQPGQPAEGDQPTRGRMSFQDENTTPREPTLAERRARQQAERRAREEASARVLEEQAKSKKRKRILIGTGVTVGVVAVIAIGYAIANAGDDVEARCVDENNVVVDDSNCVTPASSTSTYHSGAGFYPIFIGGGGRQYHYNYGGTGNVGQVASGGSTVTPKDSARVKSGTSGKTISRGGLGVSSKSSSSGGSKSSGS</sequence>
<reference evidence="3 4" key="1">
    <citation type="submission" date="2019-07" db="EMBL/GenBank/DDBJ databases">
        <title>Whole genome shotgun sequence of Pseudonocardia sulfidoxydans NBRC 16205.</title>
        <authorList>
            <person name="Hosoyama A."/>
            <person name="Uohara A."/>
            <person name="Ohji S."/>
            <person name="Ichikawa N."/>
        </authorList>
    </citation>
    <scope>NUCLEOTIDE SEQUENCE [LARGE SCALE GENOMIC DNA]</scope>
    <source>
        <strain evidence="3 4">NBRC 16205</strain>
    </source>
</reference>
<proteinExistence type="predicted"/>
<dbReference type="Proteomes" id="UP000321685">
    <property type="component" value="Unassembled WGS sequence"/>
</dbReference>
<evidence type="ECO:0000256" key="1">
    <source>
        <dbReference type="SAM" id="MobiDB-lite"/>
    </source>
</evidence>
<feature type="compositionally biased region" description="Low complexity" evidence="1">
    <location>
        <begin position="196"/>
        <end position="211"/>
    </location>
</feature>
<feature type="region of interest" description="Disordered" evidence="1">
    <location>
        <begin position="1"/>
        <end position="74"/>
    </location>
</feature>